<dbReference type="GO" id="GO:0006508">
    <property type="term" value="P:proteolysis"/>
    <property type="evidence" value="ECO:0007669"/>
    <property type="project" value="InterPro"/>
</dbReference>
<keyword evidence="2" id="KW-0378">Hydrolase</keyword>
<dbReference type="GeneID" id="38124412"/>
<dbReference type="PANTHER" id="PTHR48104:SF30">
    <property type="entry name" value="METACASPASE-1"/>
    <property type="match status" value="1"/>
</dbReference>
<dbReference type="OrthoDB" id="3223806at2759"/>
<keyword evidence="5" id="KW-1185">Reference proteome</keyword>
<evidence type="ECO:0000259" key="3">
    <source>
        <dbReference type="Pfam" id="PF00656"/>
    </source>
</evidence>
<dbReference type="Gene3D" id="3.40.50.1460">
    <property type="match status" value="1"/>
</dbReference>
<dbReference type="PANTHER" id="PTHR48104">
    <property type="entry name" value="METACASPASE-4"/>
    <property type="match status" value="1"/>
</dbReference>
<organism evidence="4 5">
    <name type="scientific">Aspergillus thermomutatus</name>
    <name type="common">Neosartorya pseudofischeri</name>
    <dbReference type="NCBI Taxonomy" id="41047"/>
    <lineage>
        <taxon>Eukaryota</taxon>
        <taxon>Fungi</taxon>
        <taxon>Dikarya</taxon>
        <taxon>Ascomycota</taxon>
        <taxon>Pezizomycotina</taxon>
        <taxon>Eurotiomycetes</taxon>
        <taxon>Eurotiomycetidae</taxon>
        <taxon>Eurotiales</taxon>
        <taxon>Aspergillaceae</taxon>
        <taxon>Aspergillus</taxon>
        <taxon>Aspergillus subgen. Fumigati</taxon>
    </lineage>
</organism>
<dbReference type="EMBL" id="NKHU02000036">
    <property type="protein sequence ID" value="RHZ62536.1"/>
    <property type="molecule type" value="Genomic_DNA"/>
</dbReference>
<dbReference type="InterPro" id="IPR050452">
    <property type="entry name" value="Metacaspase"/>
</dbReference>
<evidence type="ECO:0000313" key="4">
    <source>
        <dbReference type="EMBL" id="RHZ62536.1"/>
    </source>
</evidence>
<name>A0A397HLS4_ASPTH</name>
<evidence type="ECO:0000256" key="1">
    <source>
        <dbReference type="ARBA" id="ARBA00009005"/>
    </source>
</evidence>
<protein>
    <recommendedName>
        <fullName evidence="3">Peptidase C14 caspase domain-containing protein</fullName>
    </recommendedName>
</protein>
<accession>A0A397HLS4</accession>
<proteinExistence type="inferred from homology"/>
<reference evidence="4" key="1">
    <citation type="submission" date="2018-08" db="EMBL/GenBank/DDBJ databases">
        <title>Draft genome sequence of azole-resistant Aspergillus thermomutatus (Neosartorya pseudofischeri) strain HMR AF 39, isolated from a human nasal aspirate.</title>
        <authorList>
            <person name="Parent-Michaud M."/>
            <person name="Dufresne P.J."/>
            <person name="Fournier E."/>
            <person name="Martineau C."/>
            <person name="Moreira S."/>
            <person name="Perkins V."/>
            <person name="De Repentigny L."/>
            <person name="Dufresne S.F."/>
        </authorList>
    </citation>
    <scope>NUCLEOTIDE SEQUENCE [LARGE SCALE GENOMIC DNA]</scope>
    <source>
        <strain evidence="4">HMR AF 39</strain>
    </source>
</reference>
<comment type="similarity">
    <text evidence="1">Belongs to the peptidase C14B family.</text>
</comment>
<comment type="caution">
    <text evidence="4">The sequence shown here is derived from an EMBL/GenBank/DDBJ whole genome shotgun (WGS) entry which is preliminary data.</text>
</comment>
<feature type="domain" description="Peptidase C14 caspase" evidence="3">
    <location>
        <begin position="24"/>
        <end position="303"/>
    </location>
</feature>
<dbReference type="AlphaFoldDB" id="A0A397HLS4"/>
<sequence length="664" mass="73510">MLADTSQPKPPNPTHDQEMRVKYYAILIGIDDYAEKPLKGCVRDVQAIKACLESQLGGLVDIQMLTASPTNNTPNPPAGKDSTLCPTHANVVASMGKCISLARAGDFIYIHYSGHGTRKPPSGEFSNTSTGDLALSLHTGGEEANGRHLWGFELATFLQRLVSKGVVATLVLDCCFAASVYRRDDPTVRFLHYQSDTESRPPLVLDQAGETREYNRSSTEDRDVSMLPNWLINPDHYAVLAACGPHEEAREPRFEGENRGALSYLLLSVIRRVGLSAKHGDIYEHLRAKFHHHGFAQNPVLYGNRHQGFFGEARCDLAAVAVPITGNGKNGSFRVHAGQAHGVTDGDEFVLFSPSAAASDPPSRREPVLAVVSRTRALTSDLEVVDRSSSSRVRAGWMASLRTRLALQKYPIRLDSGVHDWKDLTKHLDKQQLNVNTRAGNSVALFTLALKDDREYRILDSSGRDIINLPRMPQDSTSVSQVVDILKHLTQFQLVQYLFPHDASASTLRGCFKTYISHNGRAFEPGGQIEIEHDSVAELVLENEGNTDLYFFIYNLGPCWQVENVHRGTYIVVSPRSRGGLFKHTAKKKLRVRIPDQMMENGHHSCKDIVKVFVTSQPTSFDVLELPKLGGRAKGTVSDRGNTRQDDLAEYWAAVNFSICIVES</sequence>
<evidence type="ECO:0000313" key="5">
    <source>
        <dbReference type="Proteomes" id="UP000215305"/>
    </source>
</evidence>
<dbReference type="GO" id="GO:0004197">
    <property type="term" value="F:cysteine-type endopeptidase activity"/>
    <property type="evidence" value="ECO:0007669"/>
    <property type="project" value="InterPro"/>
</dbReference>
<dbReference type="GO" id="GO:0005737">
    <property type="term" value="C:cytoplasm"/>
    <property type="evidence" value="ECO:0007669"/>
    <property type="project" value="TreeGrafter"/>
</dbReference>
<gene>
    <name evidence="4" type="ORF">CDV56_102438</name>
</gene>
<dbReference type="Proteomes" id="UP000215305">
    <property type="component" value="Unassembled WGS sequence"/>
</dbReference>
<dbReference type="VEuPathDB" id="FungiDB:CDV56_102438"/>
<evidence type="ECO:0000256" key="2">
    <source>
        <dbReference type="ARBA" id="ARBA00022801"/>
    </source>
</evidence>
<dbReference type="RefSeq" id="XP_026616794.1">
    <property type="nucleotide sequence ID" value="XM_026756057.1"/>
</dbReference>
<dbReference type="Pfam" id="PF00656">
    <property type="entry name" value="Peptidase_C14"/>
    <property type="match status" value="1"/>
</dbReference>
<dbReference type="InterPro" id="IPR011600">
    <property type="entry name" value="Pept_C14_caspase"/>
</dbReference>